<organism evidence="3 4">
    <name type="scientific">Urochloa decumbens</name>
    <dbReference type="NCBI Taxonomy" id="240449"/>
    <lineage>
        <taxon>Eukaryota</taxon>
        <taxon>Viridiplantae</taxon>
        <taxon>Streptophyta</taxon>
        <taxon>Embryophyta</taxon>
        <taxon>Tracheophyta</taxon>
        <taxon>Spermatophyta</taxon>
        <taxon>Magnoliopsida</taxon>
        <taxon>Liliopsida</taxon>
        <taxon>Poales</taxon>
        <taxon>Poaceae</taxon>
        <taxon>PACMAD clade</taxon>
        <taxon>Panicoideae</taxon>
        <taxon>Panicodae</taxon>
        <taxon>Paniceae</taxon>
        <taxon>Melinidinae</taxon>
        <taxon>Urochloa</taxon>
    </lineage>
</organism>
<dbReference type="InterPro" id="IPR001810">
    <property type="entry name" value="F-box_dom"/>
</dbReference>
<sequence>MAPPRPPPELIDDAVAEILLRIPPDEPADLFRASLVCKPWLRIASDAAFLRRYRAFHRGAPLLGFFYCVGSRSSSPTFVPTTAASPLPRAGYDDNDDEEWCWYARDCRHGRVLLRKSAWTFVVWDPITGHREELPKLDILYMSYSVSAVVLCAVAGCNHCDCHGGPFLVVCVGRDEEDADIAIRACVYSSEAHAWSTPDSTQLNCGYTFDRKRAAVIGDEIYCTIDVGSKVLKYDFVKHCFSLINLPCVYRKDSILMQNNDGSLGLAGVRGSTLYLWSRMVNQEGITEWVQKRAIKLKKILRKADDIGFAEGVGVFVMRTSVGAFTFELKSGQLRKISERRDYWTLLPFISFFTPDHVCV</sequence>
<dbReference type="PANTHER" id="PTHR32133">
    <property type="entry name" value="OS07G0120400 PROTEIN"/>
    <property type="match status" value="1"/>
</dbReference>
<name>A0ABC9GBN8_9POAL</name>
<dbReference type="AlphaFoldDB" id="A0ABC9GBN8"/>
<dbReference type="EMBL" id="OZ075118">
    <property type="protein sequence ID" value="CAL5091691.1"/>
    <property type="molecule type" value="Genomic_DNA"/>
</dbReference>
<keyword evidence="4" id="KW-1185">Reference proteome</keyword>
<evidence type="ECO:0000259" key="2">
    <source>
        <dbReference type="Pfam" id="PF23635"/>
    </source>
</evidence>
<evidence type="ECO:0008006" key="5">
    <source>
        <dbReference type="Google" id="ProtNLM"/>
    </source>
</evidence>
<reference evidence="4" key="1">
    <citation type="submission" date="2024-06" db="EMBL/GenBank/DDBJ databases">
        <authorList>
            <person name="Ryan C."/>
        </authorList>
    </citation>
    <scope>NUCLEOTIDE SEQUENCE [LARGE SCALE GENOMIC DNA]</scope>
</reference>
<dbReference type="SUPFAM" id="SSF81383">
    <property type="entry name" value="F-box domain"/>
    <property type="match status" value="1"/>
</dbReference>
<dbReference type="Pfam" id="PF23635">
    <property type="entry name" value="Beta-prop_AT5G49610-like"/>
    <property type="match status" value="1"/>
</dbReference>
<dbReference type="PANTHER" id="PTHR32133:SF291">
    <property type="entry name" value="F-BOX DOMAIN-CONTAINING PROTEIN"/>
    <property type="match status" value="1"/>
</dbReference>
<gene>
    <name evidence="3" type="ORF">URODEC1_LOCUS114507</name>
</gene>
<evidence type="ECO:0000313" key="3">
    <source>
        <dbReference type="EMBL" id="CAL5091691.1"/>
    </source>
</evidence>
<proteinExistence type="predicted"/>
<dbReference type="Proteomes" id="UP001497457">
    <property type="component" value="Chromosome 8b"/>
</dbReference>
<dbReference type="InterPro" id="IPR056594">
    <property type="entry name" value="AT5G49610-like_b-prop"/>
</dbReference>
<feature type="domain" description="F-box protein AT5G49610-like beta-propeller" evidence="2">
    <location>
        <begin position="105"/>
        <end position="305"/>
    </location>
</feature>
<dbReference type="InterPro" id="IPR036047">
    <property type="entry name" value="F-box-like_dom_sf"/>
</dbReference>
<evidence type="ECO:0000313" key="4">
    <source>
        <dbReference type="Proteomes" id="UP001497457"/>
    </source>
</evidence>
<protein>
    <recommendedName>
        <fullName evidence="5">F-box domain-containing protein</fullName>
    </recommendedName>
</protein>
<feature type="domain" description="F-box" evidence="1">
    <location>
        <begin position="10"/>
        <end position="49"/>
    </location>
</feature>
<dbReference type="Pfam" id="PF00646">
    <property type="entry name" value="F-box"/>
    <property type="match status" value="1"/>
</dbReference>
<reference evidence="3 4" key="2">
    <citation type="submission" date="2024-10" db="EMBL/GenBank/DDBJ databases">
        <authorList>
            <person name="Ryan C."/>
        </authorList>
    </citation>
    <scope>NUCLEOTIDE SEQUENCE [LARGE SCALE GENOMIC DNA]</scope>
</reference>
<accession>A0ABC9GBN8</accession>
<evidence type="ECO:0000259" key="1">
    <source>
        <dbReference type="Pfam" id="PF00646"/>
    </source>
</evidence>